<comment type="caution">
    <text evidence="8">The sequence shown here is derived from an EMBL/GenBank/DDBJ whole genome shotgun (WGS) entry which is preliminary data.</text>
</comment>
<dbReference type="Pfam" id="PF04403">
    <property type="entry name" value="PqiA"/>
    <property type="match status" value="1"/>
</dbReference>
<keyword evidence="9" id="KW-1185">Reference proteome</keyword>
<sequence length="219" mass="23986">MSGVMPAGGRLTAREAGLASCHVCGQLARHVAHRALRCPRCRAPLHLRKPASVSTTWALIVASAILFVPANLLPMMTTSSLLGTQRDTIMSGVVFLWRSGSWPLAAVVFFASIVVPLLKILALAWLTASVQRRSRRRLMQRTRLYRLVEFVGRWSMLDIYVITLLVALVNFRGIATIEAGPAAIAFGAVVVLTMFAAMTFDPRLIWDPLAGPDDLARHD</sequence>
<keyword evidence="5 7" id="KW-1133">Transmembrane helix</keyword>
<evidence type="ECO:0000313" key="8">
    <source>
        <dbReference type="EMBL" id="EGK70182.1"/>
    </source>
</evidence>
<dbReference type="PANTHER" id="PTHR30462">
    <property type="entry name" value="INTERMEMBRANE TRANSPORT PROTEIN PQIB-RELATED"/>
    <property type="match status" value="1"/>
</dbReference>
<protein>
    <submittedName>
        <fullName evidence="8">PqiA family protein</fullName>
    </submittedName>
</protein>
<dbReference type="InterPro" id="IPR051800">
    <property type="entry name" value="PqiA-PqiB_transport"/>
</dbReference>
<evidence type="ECO:0000256" key="2">
    <source>
        <dbReference type="ARBA" id="ARBA00022475"/>
    </source>
</evidence>
<dbReference type="Proteomes" id="UP000005019">
    <property type="component" value="Unassembled WGS sequence"/>
</dbReference>
<keyword evidence="3" id="KW-0997">Cell inner membrane</keyword>
<name>F5RGX8_METUF</name>
<feature type="transmembrane region" description="Helical" evidence="7">
    <location>
        <begin position="102"/>
        <end position="126"/>
    </location>
</feature>
<keyword evidence="2" id="KW-1003">Cell membrane</keyword>
<keyword evidence="4 7" id="KW-0812">Transmembrane</keyword>
<keyword evidence="6 7" id="KW-0472">Membrane</keyword>
<organism evidence="8 9">
    <name type="scientific">Methyloversatilis universalis (strain ATCC BAA-1314 / DSM 25237 / JCM 13912 / CCUG 52030 / FAM5)</name>
    <dbReference type="NCBI Taxonomy" id="1000565"/>
    <lineage>
        <taxon>Bacteria</taxon>
        <taxon>Pseudomonadati</taxon>
        <taxon>Pseudomonadota</taxon>
        <taxon>Betaproteobacteria</taxon>
        <taxon>Nitrosomonadales</taxon>
        <taxon>Sterolibacteriaceae</taxon>
        <taxon>Methyloversatilis</taxon>
    </lineage>
</organism>
<dbReference type="EMBL" id="AFHG01000058">
    <property type="protein sequence ID" value="EGK70182.1"/>
    <property type="molecule type" value="Genomic_DNA"/>
</dbReference>
<dbReference type="eggNOG" id="COG2995">
    <property type="taxonomic scope" value="Bacteria"/>
</dbReference>
<feature type="transmembrane region" description="Helical" evidence="7">
    <location>
        <begin position="147"/>
        <end position="169"/>
    </location>
</feature>
<feature type="transmembrane region" description="Helical" evidence="7">
    <location>
        <begin position="181"/>
        <end position="200"/>
    </location>
</feature>
<reference evidence="8 9" key="1">
    <citation type="journal article" date="2011" name="J. Bacteriol.">
        <title>Genome sequence of Methyloversatilis universalis FAM5T, a methylotrophic representative of the order Rhodocyclales.</title>
        <authorList>
            <person name="Kittichotirat W."/>
            <person name="Good N.M."/>
            <person name="Hall R."/>
            <person name="Bringel F."/>
            <person name="Lajus A."/>
            <person name="Medigue C."/>
            <person name="Smalley N.E."/>
            <person name="Beck D."/>
            <person name="Bumgarner R."/>
            <person name="Vuilleumier S."/>
            <person name="Kalyuzhnaya M.G."/>
        </authorList>
    </citation>
    <scope>NUCLEOTIDE SEQUENCE [LARGE SCALE GENOMIC DNA]</scope>
    <source>
        <strain evidence="9">ATCC BAA-1314 / JCM 13912 / FAM5</strain>
    </source>
</reference>
<dbReference type="PANTHER" id="PTHR30462:SF3">
    <property type="entry name" value="INTERMEMBRANE TRANSPORT PROTEIN PQIA"/>
    <property type="match status" value="1"/>
</dbReference>
<feature type="transmembrane region" description="Helical" evidence="7">
    <location>
        <begin position="57"/>
        <end position="82"/>
    </location>
</feature>
<dbReference type="AlphaFoldDB" id="F5RGX8"/>
<evidence type="ECO:0000256" key="5">
    <source>
        <dbReference type="ARBA" id="ARBA00022989"/>
    </source>
</evidence>
<evidence type="ECO:0000256" key="7">
    <source>
        <dbReference type="SAM" id="Phobius"/>
    </source>
</evidence>
<dbReference type="InterPro" id="IPR007498">
    <property type="entry name" value="PqiA-like"/>
</dbReference>
<evidence type="ECO:0000313" key="9">
    <source>
        <dbReference type="Proteomes" id="UP000005019"/>
    </source>
</evidence>
<gene>
    <name evidence="8" type="ORF">METUNv1_03570</name>
</gene>
<evidence type="ECO:0000256" key="3">
    <source>
        <dbReference type="ARBA" id="ARBA00022519"/>
    </source>
</evidence>
<dbReference type="STRING" id="1000565.METUNv1_03570"/>
<evidence type="ECO:0000256" key="4">
    <source>
        <dbReference type="ARBA" id="ARBA00022692"/>
    </source>
</evidence>
<proteinExistence type="predicted"/>
<accession>F5RGX8</accession>
<comment type="subcellular location">
    <subcellularLocation>
        <location evidence="1">Cell inner membrane</location>
    </subcellularLocation>
</comment>
<dbReference type="GO" id="GO:0005886">
    <property type="term" value="C:plasma membrane"/>
    <property type="evidence" value="ECO:0007669"/>
    <property type="project" value="UniProtKB-SubCell"/>
</dbReference>
<evidence type="ECO:0000256" key="1">
    <source>
        <dbReference type="ARBA" id="ARBA00004533"/>
    </source>
</evidence>
<evidence type="ECO:0000256" key="6">
    <source>
        <dbReference type="ARBA" id="ARBA00023136"/>
    </source>
</evidence>
<dbReference type="RefSeq" id="WP_008064066.1">
    <property type="nucleotide sequence ID" value="NZ_AFHG01000058.1"/>
</dbReference>